<name>A0A1T1GTG8_9GAMM</name>
<evidence type="ECO:0000313" key="2">
    <source>
        <dbReference type="Proteomes" id="UP000191160"/>
    </source>
</evidence>
<proteinExistence type="predicted"/>
<dbReference type="RefSeq" id="WP_078191004.1">
    <property type="nucleotide sequence ID" value="NZ_JAMCOZ010000013.1"/>
</dbReference>
<dbReference type="Proteomes" id="UP000191160">
    <property type="component" value="Unassembled WGS sequence"/>
</dbReference>
<reference evidence="1 2" key="1">
    <citation type="submission" date="2017-02" db="EMBL/GenBank/DDBJ databases">
        <title>Acinetobacter sp. ANC 4945, whole genome shotgun sequencing project.</title>
        <authorList>
            <person name="Radolfova-Krizova L."/>
            <person name="Al Atrouni A."/>
            <person name="Nemec A."/>
        </authorList>
    </citation>
    <scope>NUCLEOTIDE SEQUENCE [LARGE SCALE GENOMIC DNA]</scope>
    <source>
        <strain evidence="1 2">ANC 4945</strain>
    </source>
</reference>
<comment type="caution">
    <text evidence="1">The sequence shown here is derived from an EMBL/GenBank/DDBJ whole genome shotgun (WGS) entry which is preliminary data.</text>
</comment>
<gene>
    <name evidence="1" type="ORF">B1202_12850</name>
</gene>
<evidence type="ECO:0000313" key="1">
    <source>
        <dbReference type="EMBL" id="OOV80888.1"/>
    </source>
</evidence>
<protein>
    <submittedName>
        <fullName evidence="1">Uncharacterized protein</fullName>
    </submittedName>
</protein>
<keyword evidence="2" id="KW-1185">Reference proteome</keyword>
<organism evidence="1 2">
    <name type="scientific">Acinetobacter amyesii</name>
    <dbReference type="NCBI Taxonomy" id="2942470"/>
    <lineage>
        <taxon>Bacteria</taxon>
        <taxon>Pseudomonadati</taxon>
        <taxon>Pseudomonadota</taxon>
        <taxon>Gammaproteobacteria</taxon>
        <taxon>Moraxellales</taxon>
        <taxon>Moraxellaceae</taxon>
        <taxon>Acinetobacter</taxon>
    </lineage>
</organism>
<dbReference type="AlphaFoldDB" id="A0A1T1GTG8"/>
<accession>A0A1T1GTG8</accession>
<dbReference type="EMBL" id="MVKX01000008">
    <property type="protein sequence ID" value="OOV80888.1"/>
    <property type="molecule type" value="Genomic_DNA"/>
</dbReference>
<sequence length="89" mass="10538">MPYSNSKAIIEQIYNFVLEKHGLASKSRFMQLSIFFRELHEGDESKFTADRSFYYKGIFNNREKSVFANAAPDFFDKHKFLDWVVKSID</sequence>